<evidence type="ECO:0000313" key="1">
    <source>
        <dbReference type="EMBL" id="GKX65657.1"/>
    </source>
</evidence>
<organism evidence="1 2">
    <name type="scientific">Inconstantimicrobium mannanitabidum</name>
    <dbReference type="NCBI Taxonomy" id="1604901"/>
    <lineage>
        <taxon>Bacteria</taxon>
        <taxon>Bacillati</taxon>
        <taxon>Bacillota</taxon>
        <taxon>Clostridia</taxon>
        <taxon>Eubacteriales</taxon>
        <taxon>Clostridiaceae</taxon>
        <taxon>Inconstantimicrobium</taxon>
    </lineage>
</organism>
<keyword evidence="2" id="KW-1185">Reference proteome</keyword>
<dbReference type="Proteomes" id="UP001058074">
    <property type="component" value="Unassembled WGS sequence"/>
</dbReference>
<dbReference type="EMBL" id="BROD01000001">
    <property type="protein sequence ID" value="GKX65657.1"/>
    <property type="molecule type" value="Genomic_DNA"/>
</dbReference>
<protein>
    <submittedName>
        <fullName evidence="1">Uncharacterized protein</fullName>
    </submittedName>
</protein>
<reference evidence="1" key="1">
    <citation type="journal article" date="2025" name="Int. J. Syst. Evol. Microbiol.">
        <title>Inconstantimicrobium mannanitabidum sp. nov., a novel member of the family Clostridiaceae isolated from anoxic soil under the treatment of reductive soil disinfestation.</title>
        <authorList>
            <person name="Ueki A."/>
            <person name="Tonouchi A."/>
            <person name="Honma S."/>
            <person name="Kaku N."/>
            <person name="Ueki K."/>
        </authorList>
    </citation>
    <scope>NUCLEOTIDE SEQUENCE</scope>
    <source>
        <strain evidence="1">TW13</strain>
    </source>
</reference>
<accession>A0ACB5R9E1</accession>
<gene>
    <name evidence="1" type="ORF">rsdtw13_09150</name>
</gene>
<sequence>MEIKEVYLQGQEEAYGYNNPNKIIIHHPEWHGDIQGLNDLMRGMDYYMIGYNYYVRMDGTVWKGRPDNVTGANCYGQNNCSLGVCFEGNFEVDTMPEVQFNSGVELIKYLKEKDNISEVGGHKKYFNTACPGKNFPLDRMLDAVNGTVINKQVASKPINNDGGFKEMDKVYKNGSTPEPVYQTEACNNQIGSLDPWELANAIGDVNGKIIVLYNTNSGKKVGFVKYRAGL</sequence>
<name>A0ACB5R9E1_9CLOT</name>
<proteinExistence type="predicted"/>
<comment type="caution">
    <text evidence="1">The sequence shown here is derived from an EMBL/GenBank/DDBJ whole genome shotgun (WGS) entry which is preliminary data.</text>
</comment>
<evidence type="ECO:0000313" key="2">
    <source>
        <dbReference type="Proteomes" id="UP001058074"/>
    </source>
</evidence>